<reference evidence="2 3" key="2">
    <citation type="submission" date="2018-11" db="EMBL/GenBank/DDBJ databases">
        <authorList>
            <consortium name="Pathogen Informatics"/>
        </authorList>
    </citation>
    <scope>NUCLEOTIDE SEQUENCE [LARGE SCALE GENOMIC DNA]</scope>
    <source>
        <strain evidence="2 3">MHpl1</strain>
    </source>
</reference>
<dbReference type="WBParaSite" id="HPLM_0000490201-mRNA-1">
    <property type="protein sequence ID" value="HPLM_0000490201-mRNA-1"/>
    <property type="gene ID" value="HPLM_0000490201"/>
</dbReference>
<feature type="transmembrane region" description="Helical" evidence="1">
    <location>
        <begin position="37"/>
        <end position="58"/>
    </location>
</feature>
<keyword evidence="1" id="KW-0472">Membrane</keyword>
<feature type="transmembrane region" description="Helical" evidence="1">
    <location>
        <begin position="88"/>
        <end position="110"/>
    </location>
</feature>
<keyword evidence="3" id="KW-1185">Reference proteome</keyword>
<evidence type="ECO:0000313" key="2">
    <source>
        <dbReference type="EMBL" id="VDO24264.1"/>
    </source>
</evidence>
<proteinExistence type="predicted"/>
<feature type="transmembrane region" description="Helical" evidence="1">
    <location>
        <begin position="122"/>
        <end position="140"/>
    </location>
</feature>
<dbReference type="OMA" id="IVEGHYW"/>
<protein>
    <submittedName>
        <fullName evidence="4">7TM_GPCR_Srx domain-containing protein</fullName>
    </submittedName>
</protein>
<organism evidence="4">
    <name type="scientific">Haemonchus placei</name>
    <name type="common">Barber's pole worm</name>
    <dbReference type="NCBI Taxonomy" id="6290"/>
    <lineage>
        <taxon>Eukaryota</taxon>
        <taxon>Metazoa</taxon>
        <taxon>Ecdysozoa</taxon>
        <taxon>Nematoda</taxon>
        <taxon>Chromadorea</taxon>
        <taxon>Rhabditida</taxon>
        <taxon>Rhabditina</taxon>
        <taxon>Rhabditomorpha</taxon>
        <taxon>Strongyloidea</taxon>
        <taxon>Trichostrongylidae</taxon>
        <taxon>Haemonchus</taxon>
    </lineage>
</organism>
<keyword evidence="1" id="KW-0812">Transmembrane</keyword>
<dbReference type="OrthoDB" id="5829915at2759"/>
<evidence type="ECO:0000313" key="3">
    <source>
        <dbReference type="Proteomes" id="UP000268014"/>
    </source>
</evidence>
<name>A0A0N4W4R5_HAEPC</name>
<keyword evidence="1" id="KW-1133">Transmembrane helix</keyword>
<dbReference type="EMBL" id="UZAF01016265">
    <property type="protein sequence ID" value="VDO24264.1"/>
    <property type="molecule type" value="Genomic_DNA"/>
</dbReference>
<sequence length="234" mass="26997">MDIALYVTNIAVNTVVIVVDIAVIFLAIKTKEIAQHLILWTIFLCMGTDIAVYLNTIFHDVPSFFMDADLFKTPEQAYISMLFLHLQWFSQLFTLLVLSALHFIAAFFPVKFRAILPQHMRMINLLIVFIGILLTVPTYTPYCGFSYIVEGHYWFFDLNKPYSHLYWSCNIILQAICAIVVVCADIAIIWKIRMLRIAVTKKHTSSFLSTIDTVMETVSYVISVYLRQTEEIMT</sequence>
<accession>A0A0N4W4R5</accession>
<dbReference type="AlphaFoldDB" id="A0A0N4W4R5"/>
<evidence type="ECO:0000256" key="1">
    <source>
        <dbReference type="SAM" id="Phobius"/>
    </source>
</evidence>
<gene>
    <name evidence="2" type="ORF">HPLM_LOCUS4894</name>
</gene>
<feature type="transmembrane region" description="Helical" evidence="1">
    <location>
        <begin position="6"/>
        <end position="28"/>
    </location>
</feature>
<reference evidence="4" key="1">
    <citation type="submission" date="2017-02" db="UniProtKB">
        <authorList>
            <consortium name="WormBaseParasite"/>
        </authorList>
    </citation>
    <scope>IDENTIFICATION</scope>
</reference>
<dbReference type="Proteomes" id="UP000268014">
    <property type="component" value="Unassembled WGS sequence"/>
</dbReference>
<evidence type="ECO:0000313" key="4">
    <source>
        <dbReference type="WBParaSite" id="HPLM_0000490201-mRNA-1"/>
    </source>
</evidence>
<feature type="transmembrane region" description="Helical" evidence="1">
    <location>
        <begin position="165"/>
        <end position="192"/>
    </location>
</feature>